<dbReference type="eggNOG" id="KOG2915">
    <property type="taxonomic scope" value="Eukaryota"/>
</dbReference>
<dbReference type="Proteomes" id="UP000032304">
    <property type="component" value="Chromosome 7"/>
</dbReference>
<reference evidence="13 14" key="1">
    <citation type="journal article" date="2012" name="Nature">
        <title>Repeated polyploidization of Gossypium genomes and the evolution of spinnable cotton fibres.</title>
        <authorList>
            <person name="Paterson A.H."/>
            <person name="Wendel J.F."/>
            <person name="Gundlach H."/>
            <person name="Guo H."/>
            <person name="Jenkins J."/>
            <person name="Jin D."/>
            <person name="Llewellyn D."/>
            <person name="Showmaker K.C."/>
            <person name="Shu S."/>
            <person name="Udall J."/>
            <person name="Yoo M.J."/>
            <person name="Byers R."/>
            <person name="Chen W."/>
            <person name="Doron-Faigenboim A."/>
            <person name="Duke M.V."/>
            <person name="Gong L."/>
            <person name="Grimwood J."/>
            <person name="Grover C."/>
            <person name="Grupp K."/>
            <person name="Hu G."/>
            <person name="Lee T.H."/>
            <person name="Li J."/>
            <person name="Lin L."/>
            <person name="Liu T."/>
            <person name="Marler B.S."/>
            <person name="Page J.T."/>
            <person name="Roberts A.W."/>
            <person name="Romanel E."/>
            <person name="Sanders W.S."/>
            <person name="Szadkowski E."/>
            <person name="Tan X."/>
            <person name="Tang H."/>
            <person name="Xu C."/>
            <person name="Wang J."/>
            <person name="Wang Z."/>
            <person name="Zhang D."/>
            <person name="Zhang L."/>
            <person name="Ashrafi H."/>
            <person name="Bedon F."/>
            <person name="Bowers J.E."/>
            <person name="Brubaker C.L."/>
            <person name="Chee P.W."/>
            <person name="Das S."/>
            <person name="Gingle A.R."/>
            <person name="Haigler C.H."/>
            <person name="Harker D."/>
            <person name="Hoffmann L.V."/>
            <person name="Hovav R."/>
            <person name="Jones D.C."/>
            <person name="Lemke C."/>
            <person name="Mansoor S."/>
            <person name="ur Rahman M."/>
            <person name="Rainville L.N."/>
            <person name="Rambani A."/>
            <person name="Reddy U.K."/>
            <person name="Rong J.K."/>
            <person name="Saranga Y."/>
            <person name="Scheffler B.E."/>
            <person name="Scheffler J.A."/>
            <person name="Stelly D.M."/>
            <person name="Triplett B.A."/>
            <person name="Van Deynze A."/>
            <person name="Vaslin M.F."/>
            <person name="Waghmare V.N."/>
            <person name="Walford S.A."/>
            <person name="Wright R.J."/>
            <person name="Zaki E.A."/>
            <person name="Zhang T."/>
            <person name="Dennis E.S."/>
            <person name="Mayer K.F."/>
            <person name="Peterson D.G."/>
            <person name="Rokhsar D.S."/>
            <person name="Wang X."/>
            <person name="Schmutz J."/>
        </authorList>
    </citation>
    <scope>NUCLEOTIDE SEQUENCE [LARGE SCALE GENOMIC DNA]</scope>
</reference>
<evidence type="ECO:0000259" key="10">
    <source>
        <dbReference type="Pfam" id="PF08264"/>
    </source>
</evidence>
<keyword evidence="2" id="KW-0436">Ligase</keyword>
<keyword evidence="3" id="KW-0547">Nucleotide-binding</keyword>
<feature type="domain" description="Methionyl/Valyl/Leucyl/Isoleucyl-tRNA synthetase anticodon-binding" evidence="10">
    <location>
        <begin position="90"/>
        <end position="183"/>
    </location>
</feature>
<gene>
    <name evidence="13" type="ORF">B456_007G000600</name>
</gene>
<dbReference type="SUPFAM" id="SSF46589">
    <property type="entry name" value="tRNA-binding arm"/>
    <property type="match status" value="1"/>
</dbReference>
<dbReference type="STRING" id="29730.A0A0D2SBE5"/>
<dbReference type="Gene3D" id="1.10.287.380">
    <property type="entry name" value="Valyl-tRNA synthetase, C-terminal domain"/>
    <property type="match status" value="1"/>
</dbReference>
<evidence type="ECO:0000256" key="1">
    <source>
        <dbReference type="ARBA" id="ARBA00013169"/>
    </source>
</evidence>
<dbReference type="PANTHER" id="PTHR11946:SF93">
    <property type="entry name" value="VALINE--TRNA LIGASE, CHLOROPLASTIC_MITOCHONDRIAL 2"/>
    <property type="match status" value="1"/>
</dbReference>
<evidence type="ECO:0000256" key="8">
    <source>
        <dbReference type="ARBA" id="ARBA00047552"/>
    </source>
</evidence>
<dbReference type="GO" id="GO:0005524">
    <property type="term" value="F:ATP binding"/>
    <property type="evidence" value="ECO:0007669"/>
    <property type="project" value="UniProtKB-KW"/>
</dbReference>
<dbReference type="Pfam" id="PF10458">
    <property type="entry name" value="Val_tRNA-synt_C"/>
    <property type="match status" value="1"/>
</dbReference>
<dbReference type="EMBL" id="CM001746">
    <property type="protein sequence ID" value="KJB39151.1"/>
    <property type="molecule type" value="Genomic_DNA"/>
</dbReference>
<accession>A0A0D2SBE5</accession>
<dbReference type="PANTHER" id="PTHR11946">
    <property type="entry name" value="VALYL-TRNA SYNTHETASES"/>
    <property type="match status" value="1"/>
</dbReference>
<dbReference type="InterPro" id="IPR019499">
    <property type="entry name" value="Val-tRNA_synth_tRNA-bd"/>
</dbReference>
<evidence type="ECO:0000259" key="12">
    <source>
        <dbReference type="Pfam" id="PF10458"/>
    </source>
</evidence>
<dbReference type="SUPFAM" id="SSF53335">
    <property type="entry name" value="S-adenosyl-L-methionine-dependent methyltransferases"/>
    <property type="match status" value="1"/>
</dbReference>
<dbReference type="InterPro" id="IPR010978">
    <property type="entry name" value="tRNA-bd_arm"/>
</dbReference>
<dbReference type="AlphaFoldDB" id="A0A0D2SBE5"/>
<feature type="coiled-coil region" evidence="9">
    <location>
        <begin position="239"/>
        <end position="266"/>
    </location>
</feature>
<dbReference type="Pfam" id="PF08704">
    <property type="entry name" value="GCD14"/>
    <property type="match status" value="1"/>
</dbReference>
<evidence type="ECO:0000256" key="7">
    <source>
        <dbReference type="ARBA" id="ARBA00029936"/>
    </source>
</evidence>
<dbReference type="InterPro" id="IPR033705">
    <property type="entry name" value="Anticodon_Ia_Val"/>
</dbReference>
<dbReference type="eggNOG" id="KOG0432">
    <property type="taxonomic scope" value="Eukaryota"/>
</dbReference>
<evidence type="ECO:0000313" key="13">
    <source>
        <dbReference type="EMBL" id="KJB39151.1"/>
    </source>
</evidence>
<keyword evidence="5" id="KW-0648">Protein biosynthesis</keyword>
<dbReference type="GO" id="GO:0006438">
    <property type="term" value="P:valyl-tRNA aminoacylation"/>
    <property type="evidence" value="ECO:0007669"/>
    <property type="project" value="InterPro"/>
</dbReference>
<dbReference type="FunFam" id="1.10.287.380:FF:000001">
    <property type="entry name" value="Valine--tRNA ligase"/>
    <property type="match status" value="1"/>
</dbReference>
<evidence type="ECO:0000259" key="11">
    <source>
        <dbReference type="Pfam" id="PF08704"/>
    </source>
</evidence>
<evidence type="ECO:0000256" key="9">
    <source>
        <dbReference type="SAM" id="Coils"/>
    </source>
</evidence>
<sequence length="292" mass="33730">MLKQDGTLCSFSPCIEQVQRSCETLRSDFTDIWTFEMLLHMYEIREWKMDHLKVNDGNSTACLPRKRRQPSSEASQDIEIPFFIGLQFQVSKLHMLIDAVTESYNKYFFGDVGREIYDFFWGDFADWYIEASKARIYHSGDDSVGLVAQTVLLYVFENILKLLHPFMPFVTEELWQHIRKSMLIGCILLMQEEKEVLALLSKLDLDNIHFTDSPPEDAKQSVHLIASEGLEAYLPLADMVDISAEVQRLTKRLSKMQTEYEGLKARLNSPKFIEKAPKDVVRGVQEKAAEAE</sequence>
<evidence type="ECO:0000256" key="2">
    <source>
        <dbReference type="ARBA" id="ARBA00022598"/>
    </source>
</evidence>
<evidence type="ECO:0000256" key="6">
    <source>
        <dbReference type="ARBA" id="ARBA00023146"/>
    </source>
</evidence>
<dbReference type="GO" id="GO:0005829">
    <property type="term" value="C:cytosol"/>
    <property type="evidence" value="ECO:0007669"/>
    <property type="project" value="TreeGrafter"/>
</dbReference>
<protein>
    <recommendedName>
        <fullName evidence="1">valine--tRNA ligase</fullName>
        <ecNumber evidence="1">6.1.1.9</ecNumber>
    </recommendedName>
    <alternativeName>
        <fullName evidence="7">Valyl-tRNA synthetase</fullName>
    </alternativeName>
</protein>
<dbReference type="Gramene" id="KJB39151">
    <property type="protein sequence ID" value="KJB39151"/>
    <property type="gene ID" value="B456_007G000600"/>
</dbReference>
<evidence type="ECO:0000256" key="3">
    <source>
        <dbReference type="ARBA" id="ARBA00022741"/>
    </source>
</evidence>
<dbReference type="Pfam" id="PF08264">
    <property type="entry name" value="Anticodon_1"/>
    <property type="match status" value="1"/>
</dbReference>
<dbReference type="SUPFAM" id="SSF47323">
    <property type="entry name" value="Anticodon-binding domain of a subclass of class I aminoacyl-tRNA synthetases"/>
    <property type="match status" value="1"/>
</dbReference>
<organism evidence="13 14">
    <name type="scientific">Gossypium raimondii</name>
    <name type="common">Peruvian cotton</name>
    <name type="synonym">Gossypium klotzschianum subsp. raimondii</name>
    <dbReference type="NCBI Taxonomy" id="29730"/>
    <lineage>
        <taxon>Eukaryota</taxon>
        <taxon>Viridiplantae</taxon>
        <taxon>Streptophyta</taxon>
        <taxon>Embryophyta</taxon>
        <taxon>Tracheophyta</taxon>
        <taxon>Spermatophyta</taxon>
        <taxon>Magnoliopsida</taxon>
        <taxon>eudicotyledons</taxon>
        <taxon>Gunneridae</taxon>
        <taxon>Pentapetalae</taxon>
        <taxon>rosids</taxon>
        <taxon>malvids</taxon>
        <taxon>Malvales</taxon>
        <taxon>Malvaceae</taxon>
        <taxon>Malvoideae</taxon>
        <taxon>Gossypium</taxon>
    </lineage>
</organism>
<dbReference type="EC" id="6.1.1.9" evidence="1"/>
<dbReference type="GO" id="GO:0004832">
    <property type="term" value="F:valine-tRNA ligase activity"/>
    <property type="evidence" value="ECO:0007669"/>
    <property type="project" value="UniProtKB-EC"/>
</dbReference>
<keyword evidence="4" id="KW-0067">ATP-binding</keyword>
<comment type="catalytic activity">
    <reaction evidence="8">
        <text>tRNA(Val) + L-valine + ATP = L-valyl-tRNA(Val) + AMP + diphosphate</text>
        <dbReference type="Rhea" id="RHEA:10704"/>
        <dbReference type="Rhea" id="RHEA-COMP:9672"/>
        <dbReference type="Rhea" id="RHEA-COMP:9708"/>
        <dbReference type="ChEBI" id="CHEBI:30616"/>
        <dbReference type="ChEBI" id="CHEBI:33019"/>
        <dbReference type="ChEBI" id="CHEBI:57762"/>
        <dbReference type="ChEBI" id="CHEBI:78442"/>
        <dbReference type="ChEBI" id="CHEBI:78537"/>
        <dbReference type="ChEBI" id="CHEBI:456215"/>
        <dbReference type="EC" id="6.1.1.9"/>
    </reaction>
</comment>
<feature type="domain" description="tRNA (adenine(58)-N(1))-methyltransferase catalytic subunit TRM61 C-terminal" evidence="11">
    <location>
        <begin position="3"/>
        <end position="56"/>
    </location>
</feature>
<dbReference type="CDD" id="cd07962">
    <property type="entry name" value="Anticodon_Ia_Val"/>
    <property type="match status" value="1"/>
</dbReference>
<keyword evidence="14" id="KW-1185">Reference proteome</keyword>
<dbReference type="InterPro" id="IPR049470">
    <property type="entry name" value="TRM61_C"/>
</dbReference>
<evidence type="ECO:0000256" key="4">
    <source>
        <dbReference type="ARBA" id="ARBA00022840"/>
    </source>
</evidence>
<dbReference type="InterPro" id="IPR029063">
    <property type="entry name" value="SAM-dependent_MTases_sf"/>
</dbReference>
<dbReference type="InterPro" id="IPR002303">
    <property type="entry name" value="Valyl-tRNA_ligase"/>
</dbReference>
<dbReference type="InterPro" id="IPR037118">
    <property type="entry name" value="Val-tRNA_synth_C_sf"/>
</dbReference>
<name>A0A0D2SBE5_GOSRA</name>
<evidence type="ECO:0000256" key="5">
    <source>
        <dbReference type="ARBA" id="ARBA00022917"/>
    </source>
</evidence>
<feature type="domain" description="Valyl-tRNA synthetase tRNA-binding arm" evidence="12">
    <location>
        <begin position="241"/>
        <end position="291"/>
    </location>
</feature>
<dbReference type="InterPro" id="IPR009080">
    <property type="entry name" value="tRNAsynth_Ia_anticodon-bd"/>
</dbReference>
<dbReference type="InterPro" id="IPR013155">
    <property type="entry name" value="M/V/L/I-tRNA-synth_anticd-bd"/>
</dbReference>
<dbReference type="Gene3D" id="1.10.730.10">
    <property type="entry name" value="Isoleucyl-tRNA Synthetase, Domain 1"/>
    <property type="match status" value="1"/>
</dbReference>
<dbReference type="Gene3D" id="3.40.50.150">
    <property type="entry name" value="Vaccinia Virus protein VP39"/>
    <property type="match status" value="1"/>
</dbReference>
<proteinExistence type="predicted"/>
<evidence type="ECO:0000313" key="14">
    <source>
        <dbReference type="Proteomes" id="UP000032304"/>
    </source>
</evidence>
<keyword evidence="6" id="KW-0030">Aminoacyl-tRNA synthetase</keyword>
<keyword evidence="9" id="KW-0175">Coiled coil</keyword>